<keyword evidence="1" id="KW-0677">Repeat</keyword>
<sequence>MLIGVSFHFSASCKSSKESQNDAAKMAFLPFTSPPPPSNELNTDSLTHDCAVVRLVNFLDYTELAQREDLSMPVYKIIKYGALQIPTFFSNVEIEGEEFYGKSAEFPFKKLRVKSPKLHKMKLSTLLYFTTGLDMTTAVNLQQHLKQNGQLSSPVIVDEEHSAETEDKIPLKLGAVQELNFSDRKSGNAKVGPEDSILSLSPEKPAIAEVIGKPSVKDDL</sequence>
<dbReference type="Proteomes" id="UP000657918">
    <property type="component" value="Unassembled WGS sequence"/>
</dbReference>
<gene>
    <name evidence="3" type="ORF">SADUNF_Sadunf09G0124200</name>
</gene>
<dbReference type="OrthoDB" id="839831at2759"/>
<evidence type="ECO:0000256" key="2">
    <source>
        <dbReference type="ARBA" id="ARBA00022884"/>
    </source>
</evidence>
<keyword evidence="4" id="KW-1185">Reference proteome</keyword>
<evidence type="ECO:0000313" key="4">
    <source>
        <dbReference type="Proteomes" id="UP000657918"/>
    </source>
</evidence>
<name>A0A835MRK4_9ROSI</name>
<keyword evidence="2" id="KW-0694">RNA-binding</keyword>
<dbReference type="EMBL" id="JADGMS010000009">
    <property type="protein sequence ID" value="KAF9676297.1"/>
    <property type="molecule type" value="Genomic_DNA"/>
</dbReference>
<evidence type="ECO:0000313" key="3">
    <source>
        <dbReference type="EMBL" id="KAF9676297.1"/>
    </source>
</evidence>
<proteinExistence type="predicted"/>
<reference evidence="3 4" key="1">
    <citation type="submission" date="2020-10" db="EMBL/GenBank/DDBJ databases">
        <title>Plant Genome Project.</title>
        <authorList>
            <person name="Zhang R.-G."/>
        </authorList>
    </citation>
    <scope>NUCLEOTIDE SEQUENCE [LARGE SCALE GENOMIC DNA]</scope>
    <source>
        <strain evidence="3">FAFU-HL-1</strain>
        <tissue evidence="3">Leaf</tissue>
    </source>
</reference>
<organism evidence="3 4">
    <name type="scientific">Salix dunnii</name>
    <dbReference type="NCBI Taxonomy" id="1413687"/>
    <lineage>
        <taxon>Eukaryota</taxon>
        <taxon>Viridiplantae</taxon>
        <taxon>Streptophyta</taxon>
        <taxon>Embryophyta</taxon>
        <taxon>Tracheophyta</taxon>
        <taxon>Spermatophyta</taxon>
        <taxon>Magnoliopsida</taxon>
        <taxon>eudicotyledons</taxon>
        <taxon>Gunneridae</taxon>
        <taxon>Pentapetalae</taxon>
        <taxon>rosids</taxon>
        <taxon>fabids</taxon>
        <taxon>Malpighiales</taxon>
        <taxon>Salicaceae</taxon>
        <taxon>Saliceae</taxon>
        <taxon>Salix</taxon>
    </lineage>
</organism>
<comment type="caution">
    <text evidence="3">The sequence shown here is derived from an EMBL/GenBank/DDBJ whole genome shotgun (WGS) entry which is preliminary data.</text>
</comment>
<dbReference type="PANTHER" id="PTHR46031:SF31">
    <property type="entry name" value="DOUBLE-STRANDED RNA-BINDING PROTEIN 1-LIKE"/>
    <property type="match status" value="1"/>
</dbReference>
<dbReference type="PANTHER" id="PTHR46031">
    <property type="match status" value="1"/>
</dbReference>
<evidence type="ECO:0000256" key="1">
    <source>
        <dbReference type="ARBA" id="ARBA00022737"/>
    </source>
</evidence>
<dbReference type="AlphaFoldDB" id="A0A835MRK4"/>
<protein>
    <submittedName>
        <fullName evidence="3">Uncharacterized protein</fullName>
    </submittedName>
</protein>
<accession>A0A835MRK4</accession>
<dbReference type="GO" id="GO:0003723">
    <property type="term" value="F:RNA binding"/>
    <property type="evidence" value="ECO:0007669"/>
    <property type="project" value="UniProtKB-KW"/>
</dbReference>